<dbReference type="FunFam" id="3.90.76.10:FF:000001">
    <property type="entry name" value="Oligopeptide ABC transporter substrate-binding protein"/>
    <property type="match status" value="1"/>
</dbReference>
<evidence type="ECO:0000256" key="4">
    <source>
        <dbReference type="ARBA" id="ARBA00022729"/>
    </source>
</evidence>
<dbReference type="PANTHER" id="PTHR30290">
    <property type="entry name" value="PERIPLASMIC BINDING COMPONENT OF ABC TRANSPORTER"/>
    <property type="match status" value="1"/>
</dbReference>
<keyword evidence="4 5" id="KW-0732">Signal</keyword>
<dbReference type="CDD" id="cd08504">
    <property type="entry name" value="PBP2_OppA"/>
    <property type="match status" value="1"/>
</dbReference>
<dbReference type="Gene3D" id="3.40.190.10">
    <property type="entry name" value="Periplasmic binding protein-like II"/>
    <property type="match status" value="1"/>
</dbReference>
<organism evidence="7 8">
    <name type="scientific">Acidilutibacter cellobiosedens</name>
    <dbReference type="NCBI Taxonomy" id="2507161"/>
    <lineage>
        <taxon>Bacteria</taxon>
        <taxon>Bacillati</taxon>
        <taxon>Bacillota</taxon>
        <taxon>Tissierellia</taxon>
        <taxon>Tissierellales</taxon>
        <taxon>Acidilutibacteraceae</taxon>
        <taxon>Acidilutibacter</taxon>
    </lineage>
</organism>
<dbReference type="PIRSF" id="PIRSF002741">
    <property type="entry name" value="MppA"/>
    <property type="match status" value="1"/>
</dbReference>
<protein>
    <submittedName>
        <fullName evidence="7">Peptide ABC transporter substrate-binding protein</fullName>
    </submittedName>
</protein>
<reference evidence="8" key="1">
    <citation type="submission" date="2019-01" db="EMBL/GenBank/DDBJ databases">
        <title>Draft genomes of a novel of Sporanaerobacter strains.</title>
        <authorList>
            <person name="Ma S."/>
        </authorList>
    </citation>
    <scope>NUCLEOTIDE SEQUENCE [LARGE SCALE GENOMIC DNA]</scope>
    <source>
        <strain evidence="8">NJN-17</strain>
    </source>
</reference>
<dbReference type="RefSeq" id="WP_128751773.1">
    <property type="nucleotide sequence ID" value="NZ_CP035282.1"/>
</dbReference>
<dbReference type="GO" id="GO:0030288">
    <property type="term" value="C:outer membrane-bounded periplasmic space"/>
    <property type="evidence" value="ECO:0007669"/>
    <property type="project" value="UniProtKB-ARBA"/>
</dbReference>
<dbReference type="GO" id="GO:0043190">
    <property type="term" value="C:ATP-binding cassette (ABC) transporter complex"/>
    <property type="evidence" value="ECO:0007669"/>
    <property type="project" value="InterPro"/>
</dbReference>
<dbReference type="OrthoDB" id="9801912at2"/>
<evidence type="ECO:0000256" key="5">
    <source>
        <dbReference type="SAM" id="SignalP"/>
    </source>
</evidence>
<sequence>MKSKRIWAVVMVVALLAVTLTGCGEETKKANNPEGEKTETENKIDDEQYITTTTDEPQAIDPSKSSDVYSSQILNEITEGLARVEVDENGTDVYKPAGAEKWDVSDDGLVWTFHLRDYKWSDGKTVTAKDFEYGIKRTVDPKVASTYAFLLYPIKNAQVCNTGEKPLDELGVKAVDDKTLEITLEGPCAYFEKLLAFKTMYPQRQDLVEKWGDKSGTEAEYTISCGPFKLTEWTHKNQLVLEKNENYWDKDNVKLDKLTYKVATDPTTRANMLSSGQLDMAGITQSEWVEKFKKDENLNYTSRFRATTAYQFYNQEDKLFKNANVRKAFSLAMDREEMVDVLYYGVAAPAYGFVPPDMTIGDKQYREVVEEPLKKLAEENPDPKALLVKGLKELGMDPDPSKVTITMLQSGTDANTRRFAEYDQQVYEKKLGINVEAEYVDWPVFLDRTNKKEYQVAGMAWTGDYNDPMTFLDMWVTGSGMSQVSWSNKEYDELIKKAQNSLDDKERLECFKRAEEILLCDDAVISPTVYMKTSTFKYNYVKGTMSPLFGSGMEFKYAYTQGRGK</sequence>
<feature type="signal peptide" evidence="5">
    <location>
        <begin position="1"/>
        <end position="24"/>
    </location>
</feature>
<gene>
    <name evidence="7" type="ORF">EQM13_01670</name>
</gene>
<dbReference type="SUPFAM" id="SSF53850">
    <property type="entry name" value="Periplasmic binding protein-like II"/>
    <property type="match status" value="1"/>
</dbReference>
<proteinExistence type="inferred from homology"/>
<evidence type="ECO:0000259" key="6">
    <source>
        <dbReference type="Pfam" id="PF00496"/>
    </source>
</evidence>
<dbReference type="Pfam" id="PF00496">
    <property type="entry name" value="SBP_bac_5"/>
    <property type="match status" value="1"/>
</dbReference>
<feature type="chain" id="PRO_5039106004" evidence="5">
    <location>
        <begin position="25"/>
        <end position="565"/>
    </location>
</feature>
<name>A0A410Q8R7_9FIRM</name>
<keyword evidence="8" id="KW-1185">Reference proteome</keyword>
<dbReference type="GO" id="GO:0015833">
    <property type="term" value="P:peptide transport"/>
    <property type="evidence" value="ECO:0007669"/>
    <property type="project" value="TreeGrafter"/>
</dbReference>
<dbReference type="PANTHER" id="PTHR30290:SF10">
    <property type="entry name" value="PERIPLASMIC OLIGOPEPTIDE-BINDING PROTEIN-RELATED"/>
    <property type="match status" value="1"/>
</dbReference>
<accession>A0A410Q8R7</accession>
<feature type="domain" description="Solute-binding protein family 5" evidence="6">
    <location>
        <begin position="94"/>
        <end position="482"/>
    </location>
</feature>
<comment type="subcellular location">
    <subcellularLocation>
        <location evidence="1">Cell envelope</location>
    </subcellularLocation>
</comment>
<dbReference type="InterPro" id="IPR030678">
    <property type="entry name" value="Peptide/Ni-bd"/>
</dbReference>
<dbReference type="KEGG" id="spoa:EQM13_01670"/>
<evidence type="ECO:0000256" key="2">
    <source>
        <dbReference type="ARBA" id="ARBA00005695"/>
    </source>
</evidence>
<dbReference type="InterPro" id="IPR039424">
    <property type="entry name" value="SBP_5"/>
</dbReference>
<dbReference type="PROSITE" id="PS51257">
    <property type="entry name" value="PROKAR_LIPOPROTEIN"/>
    <property type="match status" value="1"/>
</dbReference>
<dbReference type="GO" id="GO:1904680">
    <property type="term" value="F:peptide transmembrane transporter activity"/>
    <property type="evidence" value="ECO:0007669"/>
    <property type="project" value="TreeGrafter"/>
</dbReference>
<evidence type="ECO:0000256" key="1">
    <source>
        <dbReference type="ARBA" id="ARBA00004196"/>
    </source>
</evidence>
<dbReference type="Gene3D" id="3.90.76.10">
    <property type="entry name" value="Dipeptide-binding Protein, Domain 1"/>
    <property type="match status" value="1"/>
</dbReference>
<comment type="similarity">
    <text evidence="2">Belongs to the bacterial solute-binding protein 5 family.</text>
</comment>
<dbReference type="InterPro" id="IPR000914">
    <property type="entry name" value="SBP_5_dom"/>
</dbReference>
<dbReference type="EMBL" id="CP035282">
    <property type="protein sequence ID" value="QAT60370.1"/>
    <property type="molecule type" value="Genomic_DNA"/>
</dbReference>
<dbReference type="Gene3D" id="3.10.105.10">
    <property type="entry name" value="Dipeptide-binding Protein, Domain 3"/>
    <property type="match status" value="1"/>
</dbReference>
<dbReference type="AlphaFoldDB" id="A0A410Q8R7"/>
<evidence type="ECO:0000256" key="3">
    <source>
        <dbReference type="ARBA" id="ARBA00022448"/>
    </source>
</evidence>
<dbReference type="Proteomes" id="UP000287969">
    <property type="component" value="Chromosome"/>
</dbReference>
<evidence type="ECO:0000313" key="8">
    <source>
        <dbReference type="Proteomes" id="UP000287969"/>
    </source>
</evidence>
<evidence type="ECO:0000313" key="7">
    <source>
        <dbReference type="EMBL" id="QAT60370.1"/>
    </source>
</evidence>
<keyword evidence="3" id="KW-0813">Transport</keyword>
<dbReference type="FunFam" id="3.10.105.10:FF:000001">
    <property type="entry name" value="Oligopeptide ABC transporter, oligopeptide-binding protein"/>
    <property type="match status" value="1"/>
</dbReference>